<dbReference type="STRING" id="767770.A0A1L9N7I0"/>
<dbReference type="GO" id="GO:0006351">
    <property type="term" value="P:DNA-templated transcription"/>
    <property type="evidence" value="ECO:0007669"/>
    <property type="project" value="InterPro"/>
</dbReference>
<dbReference type="PROSITE" id="PS00463">
    <property type="entry name" value="ZN2_CY6_FUNGAL_1"/>
    <property type="match status" value="1"/>
</dbReference>
<name>A0A1L9N7I0_ASPTC</name>
<feature type="compositionally biased region" description="Low complexity" evidence="6">
    <location>
        <begin position="1"/>
        <end position="13"/>
    </location>
</feature>
<sequence>MPASGSSSFSPDSQDTRPRNQRVSLACESCRSRKIKCDGSNPCSRCRRVGQKCVFQGRKKRRPRKPESLPSRSHTTLAPPDNQRVSPVTTQALNDPVYFKKQLELRAGFGVSNAATGCFQFYGPSSHFSFIQRIYQRIKRQTLNRQDQSSATDVDNWGLERFMFSVDSGEGVGQGPTQAYVSNEMGIKFIDAFFEIVHPQMPVFSYEETIASWNSLWNPPRGREPKKRKDILYMMLALGAHLSHSEGRQDLESSEGWSEYFYRLASRDASDLTDTSLRSTHFMLLKSFYAFQVMKSHEAYIYLGHAARNALALGIHRAQVVEGDNLTIHRLRLTFWTIYMFERSCSLFSGRPSSFRDELIDAPYPNDLPFALVSEGPSAPQYLHPTCKCAWIRSMAQLGKISDRLSVEIYSSNAMTNPKDILQVRQATVACDLQLQSITHALPSYLHFFDQNAPLGDGWQEVQRIMIGAHYYTTRMLLHRPALVFATLFDSGSDAEKCSSGTMHINDSIEISVDSAKNLINLVYDVFFHRYPNVKFDGTPATFLVSACITLLYYVLEHKFDADYVRNTFSIVEKGIRCLDQLQHIGPTSGKAISLDIMKVAKDAFLSINNNSQEEVDPDFLRLQLPDLPPLENSHLSHLDSILIAPDVNYMSHWLEAGFQPGEIPDCLF</sequence>
<dbReference type="SUPFAM" id="SSF57701">
    <property type="entry name" value="Zn2/Cys6 DNA-binding domain"/>
    <property type="match status" value="1"/>
</dbReference>
<dbReference type="CDD" id="cd12148">
    <property type="entry name" value="fungal_TF_MHR"/>
    <property type="match status" value="1"/>
</dbReference>
<dbReference type="CDD" id="cd00067">
    <property type="entry name" value="GAL4"/>
    <property type="match status" value="1"/>
</dbReference>
<keyword evidence="9" id="KW-1185">Reference proteome</keyword>
<dbReference type="Proteomes" id="UP000184304">
    <property type="component" value="Unassembled WGS sequence"/>
</dbReference>
<keyword evidence="3" id="KW-0238">DNA-binding</keyword>
<evidence type="ECO:0000256" key="1">
    <source>
        <dbReference type="ARBA" id="ARBA00022723"/>
    </source>
</evidence>
<evidence type="ECO:0000256" key="2">
    <source>
        <dbReference type="ARBA" id="ARBA00023015"/>
    </source>
</evidence>
<feature type="domain" description="Zn(2)-C6 fungal-type" evidence="7">
    <location>
        <begin position="26"/>
        <end position="55"/>
    </location>
</feature>
<dbReference type="PANTHER" id="PTHR47424:SF3">
    <property type="entry name" value="REGULATORY PROTEIN GAL4"/>
    <property type="match status" value="1"/>
</dbReference>
<dbReference type="GO" id="GO:0003677">
    <property type="term" value="F:DNA binding"/>
    <property type="evidence" value="ECO:0007669"/>
    <property type="project" value="UniProtKB-KW"/>
</dbReference>
<dbReference type="GO" id="GO:0000981">
    <property type="term" value="F:DNA-binding transcription factor activity, RNA polymerase II-specific"/>
    <property type="evidence" value="ECO:0007669"/>
    <property type="project" value="InterPro"/>
</dbReference>
<evidence type="ECO:0000313" key="8">
    <source>
        <dbReference type="EMBL" id="OJI85145.1"/>
    </source>
</evidence>
<feature type="region of interest" description="Disordered" evidence="6">
    <location>
        <begin position="56"/>
        <end position="87"/>
    </location>
</feature>
<dbReference type="Gene3D" id="4.10.240.10">
    <property type="entry name" value="Zn(2)-C6 fungal-type DNA-binding domain"/>
    <property type="match status" value="1"/>
</dbReference>
<dbReference type="OrthoDB" id="5296287at2759"/>
<dbReference type="InterPro" id="IPR036864">
    <property type="entry name" value="Zn2-C6_fun-type_DNA-bd_sf"/>
</dbReference>
<dbReference type="Pfam" id="PF04082">
    <property type="entry name" value="Fungal_trans"/>
    <property type="match status" value="1"/>
</dbReference>
<evidence type="ECO:0000313" key="9">
    <source>
        <dbReference type="Proteomes" id="UP000184304"/>
    </source>
</evidence>
<gene>
    <name evidence="8" type="ORF">ASPTUDRAFT_54814</name>
</gene>
<dbReference type="AlphaFoldDB" id="A0A1L9N7I0"/>
<keyword evidence="1" id="KW-0479">Metal-binding</keyword>
<keyword evidence="4" id="KW-0804">Transcription</keyword>
<dbReference type="GO" id="GO:0008270">
    <property type="term" value="F:zinc ion binding"/>
    <property type="evidence" value="ECO:0007669"/>
    <property type="project" value="InterPro"/>
</dbReference>
<reference evidence="9" key="1">
    <citation type="journal article" date="2017" name="Genome Biol.">
        <title>Comparative genomics reveals high biological diversity and specific adaptations in the industrially and medically important fungal genus Aspergillus.</title>
        <authorList>
            <person name="de Vries R.P."/>
            <person name="Riley R."/>
            <person name="Wiebenga A."/>
            <person name="Aguilar-Osorio G."/>
            <person name="Amillis S."/>
            <person name="Uchima C.A."/>
            <person name="Anderluh G."/>
            <person name="Asadollahi M."/>
            <person name="Askin M."/>
            <person name="Barry K."/>
            <person name="Battaglia E."/>
            <person name="Bayram O."/>
            <person name="Benocci T."/>
            <person name="Braus-Stromeyer S.A."/>
            <person name="Caldana C."/>
            <person name="Canovas D."/>
            <person name="Cerqueira G.C."/>
            <person name="Chen F."/>
            <person name="Chen W."/>
            <person name="Choi C."/>
            <person name="Clum A."/>
            <person name="Dos Santos R.A."/>
            <person name="Damasio A.R."/>
            <person name="Diallinas G."/>
            <person name="Emri T."/>
            <person name="Fekete E."/>
            <person name="Flipphi M."/>
            <person name="Freyberg S."/>
            <person name="Gallo A."/>
            <person name="Gournas C."/>
            <person name="Habgood R."/>
            <person name="Hainaut M."/>
            <person name="Harispe M.L."/>
            <person name="Henrissat B."/>
            <person name="Hilden K.S."/>
            <person name="Hope R."/>
            <person name="Hossain A."/>
            <person name="Karabika E."/>
            <person name="Karaffa L."/>
            <person name="Karanyi Z."/>
            <person name="Krasevec N."/>
            <person name="Kuo A."/>
            <person name="Kusch H."/>
            <person name="LaButti K."/>
            <person name="Lagendijk E.L."/>
            <person name="Lapidus A."/>
            <person name="Levasseur A."/>
            <person name="Lindquist E."/>
            <person name="Lipzen A."/>
            <person name="Logrieco A.F."/>
            <person name="MacCabe A."/>
            <person name="Maekelae M.R."/>
            <person name="Malavazi I."/>
            <person name="Melin P."/>
            <person name="Meyer V."/>
            <person name="Mielnichuk N."/>
            <person name="Miskei M."/>
            <person name="Molnar A.P."/>
            <person name="Mule G."/>
            <person name="Ngan C.Y."/>
            <person name="Orejas M."/>
            <person name="Orosz E."/>
            <person name="Ouedraogo J.P."/>
            <person name="Overkamp K.M."/>
            <person name="Park H.-S."/>
            <person name="Perrone G."/>
            <person name="Piumi F."/>
            <person name="Punt P.J."/>
            <person name="Ram A.F."/>
            <person name="Ramon A."/>
            <person name="Rauscher S."/>
            <person name="Record E."/>
            <person name="Riano-Pachon D.M."/>
            <person name="Robert V."/>
            <person name="Roehrig J."/>
            <person name="Ruller R."/>
            <person name="Salamov A."/>
            <person name="Salih N.S."/>
            <person name="Samson R.A."/>
            <person name="Sandor E."/>
            <person name="Sanguinetti M."/>
            <person name="Schuetze T."/>
            <person name="Sepcic K."/>
            <person name="Shelest E."/>
            <person name="Sherlock G."/>
            <person name="Sophianopoulou V."/>
            <person name="Squina F.M."/>
            <person name="Sun H."/>
            <person name="Susca A."/>
            <person name="Todd R.B."/>
            <person name="Tsang A."/>
            <person name="Unkles S.E."/>
            <person name="van de Wiele N."/>
            <person name="van Rossen-Uffink D."/>
            <person name="Oliveira J.V."/>
            <person name="Vesth T.C."/>
            <person name="Visser J."/>
            <person name="Yu J.-H."/>
            <person name="Zhou M."/>
            <person name="Andersen M.R."/>
            <person name="Archer D.B."/>
            <person name="Baker S.E."/>
            <person name="Benoit I."/>
            <person name="Brakhage A.A."/>
            <person name="Braus G.H."/>
            <person name="Fischer R."/>
            <person name="Frisvad J.C."/>
            <person name="Goldman G.H."/>
            <person name="Houbraken J."/>
            <person name="Oakley B."/>
            <person name="Pocsi I."/>
            <person name="Scazzocchio C."/>
            <person name="Seiboth B."/>
            <person name="vanKuyk P.A."/>
            <person name="Wortman J."/>
            <person name="Dyer P.S."/>
            <person name="Grigoriev I.V."/>
        </authorList>
    </citation>
    <scope>NUCLEOTIDE SEQUENCE [LARGE SCALE GENOMIC DNA]</scope>
    <source>
        <strain evidence="9">CBS 134.48</strain>
    </source>
</reference>
<feature type="region of interest" description="Disordered" evidence="6">
    <location>
        <begin position="1"/>
        <end position="23"/>
    </location>
</feature>
<dbReference type="EMBL" id="KV878198">
    <property type="protein sequence ID" value="OJI85145.1"/>
    <property type="molecule type" value="Genomic_DNA"/>
</dbReference>
<dbReference type="PANTHER" id="PTHR47424">
    <property type="entry name" value="REGULATORY PROTEIN GAL4"/>
    <property type="match status" value="1"/>
</dbReference>
<dbReference type="Pfam" id="PF00172">
    <property type="entry name" value="Zn_clus"/>
    <property type="match status" value="1"/>
</dbReference>
<dbReference type="VEuPathDB" id="FungiDB:ASPTUDRAFT_54814"/>
<evidence type="ECO:0000256" key="4">
    <source>
        <dbReference type="ARBA" id="ARBA00023163"/>
    </source>
</evidence>
<dbReference type="InterPro" id="IPR007219">
    <property type="entry name" value="XnlR_reg_dom"/>
</dbReference>
<dbReference type="OMA" id="ITRACER"/>
<evidence type="ECO:0000259" key="7">
    <source>
        <dbReference type="PROSITE" id="PS50048"/>
    </source>
</evidence>
<keyword evidence="2" id="KW-0805">Transcription regulation</keyword>
<evidence type="ECO:0000256" key="6">
    <source>
        <dbReference type="SAM" id="MobiDB-lite"/>
    </source>
</evidence>
<protein>
    <recommendedName>
        <fullName evidence="7">Zn(2)-C6 fungal-type domain-containing protein</fullName>
    </recommendedName>
</protein>
<dbReference type="GO" id="GO:0009893">
    <property type="term" value="P:positive regulation of metabolic process"/>
    <property type="evidence" value="ECO:0007669"/>
    <property type="project" value="UniProtKB-ARBA"/>
</dbReference>
<accession>A0A1L9N7I0</accession>
<evidence type="ECO:0000256" key="5">
    <source>
        <dbReference type="ARBA" id="ARBA00023242"/>
    </source>
</evidence>
<organism evidence="8 9">
    <name type="scientific">Aspergillus tubingensis (strain CBS 134.48)</name>
    <dbReference type="NCBI Taxonomy" id="767770"/>
    <lineage>
        <taxon>Eukaryota</taxon>
        <taxon>Fungi</taxon>
        <taxon>Dikarya</taxon>
        <taxon>Ascomycota</taxon>
        <taxon>Pezizomycotina</taxon>
        <taxon>Eurotiomycetes</taxon>
        <taxon>Eurotiomycetidae</taxon>
        <taxon>Eurotiales</taxon>
        <taxon>Aspergillaceae</taxon>
        <taxon>Aspergillus</taxon>
        <taxon>Aspergillus subgen. Circumdati</taxon>
    </lineage>
</organism>
<dbReference type="InterPro" id="IPR051127">
    <property type="entry name" value="Fungal_SecMet_Regulators"/>
</dbReference>
<dbReference type="InterPro" id="IPR001138">
    <property type="entry name" value="Zn2Cys6_DnaBD"/>
</dbReference>
<dbReference type="PROSITE" id="PS50048">
    <property type="entry name" value="ZN2_CY6_FUNGAL_2"/>
    <property type="match status" value="1"/>
</dbReference>
<evidence type="ECO:0000256" key="3">
    <source>
        <dbReference type="ARBA" id="ARBA00023125"/>
    </source>
</evidence>
<keyword evidence="5" id="KW-0539">Nucleus</keyword>
<dbReference type="SMART" id="SM00066">
    <property type="entry name" value="GAL4"/>
    <property type="match status" value="1"/>
</dbReference>
<dbReference type="SMART" id="SM00906">
    <property type="entry name" value="Fungal_trans"/>
    <property type="match status" value="1"/>
</dbReference>
<proteinExistence type="predicted"/>